<dbReference type="GO" id="GO:0006813">
    <property type="term" value="P:potassium ion transport"/>
    <property type="evidence" value="ECO:0007669"/>
    <property type="project" value="InterPro"/>
</dbReference>
<sequence>MLKRKTIGVLGLGIFGRTVARQLSQFDQDVIAIDTRESHVNEVADLVTKAAVGDMTDRDFLLAVGIEQCDTVVIATGNNLEASVLAIMHCKKLGVPAIVAKAKNKIHEEVLYGIGATNVITPERDSGKRVASNILKHHIESIIYLEHGISMINFKIPTTWIGKTLSELDVRQKYELNVIGTRPEKESTLVPNVNPFEPLKSETIIVAICNNHTFEKFDYLGYLK</sequence>
<evidence type="ECO:0000313" key="5">
    <source>
        <dbReference type="Proteomes" id="UP000269148"/>
    </source>
</evidence>
<dbReference type="Gene3D" id="3.30.70.1450">
    <property type="entry name" value="Regulator of K+ conductance, C-terminal domain"/>
    <property type="match status" value="1"/>
</dbReference>
<dbReference type="SUPFAM" id="SSF51735">
    <property type="entry name" value="NAD(P)-binding Rossmann-fold domains"/>
    <property type="match status" value="1"/>
</dbReference>
<evidence type="ECO:0000313" key="4">
    <source>
        <dbReference type="Proteomes" id="UP000025245"/>
    </source>
</evidence>
<dbReference type="PANTHER" id="PTHR43833">
    <property type="entry name" value="POTASSIUM CHANNEL PROTEIN 2-RELATED-RELATED"/>
    <property type="match status" value="1"/>
</dbReference>
<dbReference type="EMBL" id="CP007586">
    <property type="protein sequence ID" value="AHY16303.1"/>
    <property type="molecule type" value="Genomic_DNA"/>
</dbReference>
<gene>
    <name evidence="3" type="ORF">DIY07_07700</name>
    <name evidence="2" type="ORF">DQ08_07535</name>
</gene>
<dbReference type="Proteomes" id="UP000025245">
    <property type="component" value="Chromosome"/>
</dbReference>
<dbReference type="EMBL" id="QLQD01000068">
    <property type="protein sequence ID" value="RLU55810.1"/>
    <property type="molecule type" value="Genomic_DNA"/>
</dbReference>
<evidence type="ECO:0000313" key="2">
    <source>
        <dbReference type="EMBL" id="AHY16303.1"/>
    </source>
</evidence>
<dbReference type="InterPro" id="IPR050721">
    <property type="entry name" value="Trk_Ktr_HKT_K-transport"/>
</dbReference>
<dbReference type="RefSeq" id="WP_003101682.1">
    <property type="nucleotide sequence ID" value="NZ_CP010783.1"/>
</dbReference>
<proteinExistence type="predicted"/>
<dbReference type="InterPro" id="IPR036291">
    <property type="entry name" value="NAD(P)-bd_dom_sf"/>
</dbReference>
<dbReference type="Gene3D" id="3.40.50.720">
    <property type="entry name" value="NAD(P)-binding Rossmann-like Domain"/>
    <property type="match status" value="1"/>
</dbReference>
<evidence type="ECO:0000313" key="3">
    <source>
        <dbReference type="EMBL" id="RLU55810.1"/>
    </source>
</evidence>
<dbReference type="SMR" id="A0A1J0N0L1"/>
<organism evidence="3 5">
    <name type="scientific">Streptococcus iniae</name>
    <name type="common">Streptococcus shiloi</name>
    <dbReference type="NCBI Taxonomy" id="1346"/>
    <lineage>
        <taxon>Bacteria</taxon>
        <taxon>Bacillati</taxon>
        <taxon>Bacillota</taxon>
        <taxon>Bacilli</taxon>
        <taxon>Lactobacillales</taxon>
        <taxon>Streptococcaceae</taxon>
        <taxon>Streptococcus</taxon>
    </lineage>
</organism>
<dbReference type="OrthoDB" id="9776294at2"/>
<dbReference type="SUPFAM" id="SSF116726">
    <property type="entry name" value="TrkA C-terminal domain-like"/>
    <property type="match status" value="1"/>
</dbReference>
<dbReference type="InterPro" id="IPR003148">
    <property type="entry name" value="RCK_N"/>
</dbReference>
<dbReference type="InterPro" id="IPR036721">
    <property type="entry name" value="RCK_C_sf"/>
</dbReference>
<reference evidence="3 5" key="2">
    <citation type="submission" date="2018-06" db="EMBL/GenBank/DDBJ databases">
        <title>Mutators as drivers of adaptation in pathogenic bacteria and a risk factor for host jumps and vaccine escape.</title>
        <authorList>
            <person name="Barnes A.C."/>
            <person name="Silayeva O."/>
        </authorList>
    </citation>
    <scope>NUCLEOTIDE SEQUENCE [LARGE SCALE GENOMIC DNA]</scope>
    <source>
        <strain evidence="3 5">QMA0445</strain>
    </source>
</reference>
<protein>
    <submittedName>
        <fullName evidence="2">Potassium transporter Trk</fullName>
    </submittedName>
    <submittedName>
        <fullName evidence="3">TrkA family potassium uptake protein</fullName>
    </submittedName>
</protein>
<dbReference type="KEGG" id="sio:DW64_07520"/>
<dbReference type="AlphaFoldDB" id="A0A1J0N0L1"/>
<dbReference type="KEGG" id="siq:DQ08_07535"/>
<dbReference type="GeneID" id="35764871"/>
<dbReference type="PANTHER" id="PTHR43833:SF7">
    <property type="entry name" value="KTR SYSTEM POTASSIUM UPTAKE PROTEIN C"/>
    <property type="match status" value="1"/>
</dbReference>
<accession>A0A1J0N0L1</accession>
<evidence type="ECO:0000259" key="1">
    <source>
        <dbReference type="PROSITE" id="PS51201"/>
    </source>
</evidence>
<reference evidence="2 4" key="1">
    <citation type="journal article" date="2014" name="Genome Announc.">
        <title>Complete Genome Sequence of a Virulent Strain, Streptococcus iniae ISET0901, Isolated from Diseased Tilapia.</title>
        <authorList>
            <person name="Pridgeon J.W."/>
            <person name="Zhang D."/>
            <person name="Zhang L."/>
        </authorList>
    </citation>
    <scope>NUCLEOTIDE SEQUENCE [LARGE SCALE GENOMIC DNA]</scope>
    <source>
        <strain evidence="2 4">ISET0901</strain>
    </source>
</reference>
<name>A0A1J0N0L1_STRIN</name>
<dbReference type="Proteomes" id="UP000269148">
    <property type="component" value="Unassembled WGS sequence"/>
</dbReference>
<dbReference type="PROSITE" id="PS51201">
    <property type="entry name" value="RCK_N"/>
    <property type="match status" value="1"/>
</dbReference>
<dbReference type="eggNOG" id="COG0569">
    <property type="taxonomic scope" value="Bacteria"/>
</dbReference>
<dbReference type="Pfam" id="PF02254">
    <property type="entry name" value="TrkA_N"/>
    <property type="match status" value="1"/>
</dbReference>
<keyword evidence="4" id="KW-1185">Reference proteome</keyword>
<dbReference type="KEGG" id="siz:SI82_07650"/>
<dbReference type="STRING" id="1346.BMF34_07565"/>
<feature type="domain" description="RCK N-terminal" evidence="1">
    <location>
        <begin position="4"/>
        <end position="121"/>
    </location>
</feature>